<protein>
    <submittedName>
        <fullName evidence="2">NADH dehydrogenase subunit 4L</fullName>
    </submittedName>
</protein>
<keyword evidence="1" id="KW-1133">Transmembrane helix</keyword>
<keyword evidence="1" id="KW-0812">Transmembrane</keyword>
<proteinExistence type="predicted"/>
<feature type="transmembrane region" description="Helical" evidence="1">
    <location>
        <begin position="20"/>
        <end position="40"/>
    </location>
</feature>
<gene>
    <name evidence="2" type="primary">nad4l</name>
</gene>
<evidence type="ECO:0000313" key="2">
    <source>
        <dbReference type="EMBL" id="QQX27982.1"/>
    </source>
</evidence>
<sequence>MTWLYIFLLLLFMFNYIKSYFLLFMLMMEIMVLITVYYTIEWMQMNEKFFMYVLIVAVCESIIGLSLLVKFNFSSGSQKMMFFNL</sequence>
<keyword evidence="2" id="KW-0496">Mitochondrion</keyword>
<dbReference type="AlphaFoldDB" id="A0A7U0R5Z2"/>
<organism evidence="2">
    <name type="scientific">Thyreus decorus</name>
    <dbReference type="NCBI Taxonomy" id="600203"/>
    <lineage>
        <taxon>Eukaryota</taxon>
        <taxon>Metazoa</taxon>
        <taxon>Ecdysozoa</taxon>
        <taxon>Arthropoda</taxon>
        <taxon>Hexapoda</taxon>
        <taxon>Insecta</taxon>
        <taxon>Pterygota</taxon>
        <taxon>Neoptera</taxon>
        <taxon>Endopterygota</taxon>
        <taxon>Hymenoptera</taxon>
        <taxon>Apocrita</taxon>
        <taxon>Aculeata</taxon>
        <taxon>Apoidea</taxon>
        <taxon>Anthophila</taxon>
        <taxon>Apidae</taxon>
        <taxon>Thyreus</taxon>
    </lineage>
</organism>
<accession>A0A7U0R5Z2</accession>
<reference evidence="2" key="1">
    <citation type="submission" date="2020-11" db="EMBL/GenBank/DDBJ databases">
        <title>First mtgenome sequences from three genera and phylogenetic relationships of the family Apidae based on mtgenome sequences (Hymenoptera: Apoidea).</title>
        <authorList>
            <person name="Wen Z."/>
            <person name="Chen B."/>
        </authorList>
    </citation>
    <scope>NUCLEOTIDE SEQUENCE</scope>
</reference>
<feature type="transmembrane region" description="Helical" evidence="1">
    <location>
        <begin position="49"/>
        <end position="73"/>
    </location>
</feature>
<dbReference type="Gene3D" id="1.10.287.3510">
    <property type="match status" value="1"/>
</dbReference>
<dbReference type="EMBL" id="MW281318">
    <property type="protein sequence ID" value="QQX27982.1"/>
    <property type="molecule type" value="Genomic_DNA"/>
</dbReference>
<keyword evidence="1" id="KW-0472">Membrane</keyword>
<name>A0A7U0R5Z2_9HYME</name>
<geneLocation type="mitochondrion" evidence="2"/>
<evidence type="ECO:0000256" key="1">
    <source>
        <dbReference type="SAM" id="Phobius"/>
    </source>
</evidence>